<dbReference type="AlphaFoldDB" id="A0A0E0BNY8"/>
<dbReference type="Pfam" id="PF12274">
    <property type="entry name" value="DUF3615"/>
    <property type="match status" value="1"/>
</dbReference>
<accession>A0A0E0BNY8</accession>
<feature type="region of interest" description="Disordered" evidence="1">
    <location>
        <begin position="148"/>
        <end position="170"/>
    </location>
</feature>
<evidence type="ECO:0000256" key="1">
    <source>
        <dbReference type="SAM" id="MobiDB-lite"/>
    </source>
</evidence>
<dbReference type="HOGENOM" id="CLU_676847_0_0_1"/>
<reference evidence="3" key="1">
    <citation type="submission" date="2015-04" db="UniProtKB">
        <authorList>
            <consortium name="EnsemblPlants"/>
        </authorList>
    </citation>
    <scope>IDENTIFICATION</scope>
</reference>
<feature type="domain" description="DUF3615" evidence="2">
    <location>
        <begin position="339"/>
        <end position="435"/>
    </location>
</feature>
<dbReference type="InterPro" id="IPR022059">
    <property type="entry name" value="DUF3615"/>
</dbReference>
<reference evidence="3" key="2">
    <citation type="submission" date="2018-05" db="EMBL/GenBank/DDBJ databases">
        <title>OgluRS3 (Oryza glumaepatula Reference Sequence Version 3).</title>
        <authorList>
            <person name="Zhang J."/>
            <person name="Kudrna D."/>
            <person name="Lee S."/>
            <person name="Talag J."/>
            <person name="Welchert J."/>
            <person name="Wing R.A."/>
        </authorList>
    </citation>
    <scope>NUCLEOTIDE SEQUENCE [LARGE SCALE GENOMIC DNA]</scope>
</reference>
<keyword evidence="4" id="KW-1185">Reference proteome</keyword>
<dbReference type="PANTHER" id="PTHR33326:SF45">
    <property type="entry name" value="OS05G0477500 PROTEIN"/>
    <property type="match status" value="1"/>
</dbReference>
<dbReference type="EnsemblPlants" id="OGLUM12G03580.1">
    <property type="protein sequence ID" value="OGLUM12G03580.1"/>
    <property type="gene ID" value="OGLUM12G03580"/>
</dbReference>
<name>A0A0E0BNY8_9ORYZ</name>
<feature type="compositionally biased region" description="Polar residues" evidence="1">
    <location>
        <begin position="150"/>
        <end position="164"/>
    </location>
</feature>
<evidence type="ECO:0000313" key="3">
    <source>
        <dbReference type="EnsemblPlants" id="OGLUM12G03580.1"/>
    </source>
</evidence>
<dbReference type="PANTHER" id="PTHR33326">
    <property type="entry name" value="OS05G0543800 PROTEIN"/>
    <property type="match status" value="1"/>
</dbReference>
<sequence length="464" mass="53415">MDTADERETPISRRISFPLDRRVLGVKDEQETMRLQERLKDPRLQEEIRRILSKISAYEGTETISSPIPILVYSTSDPQLWEAAVRYQEQVGGRVRFPLLYLKVDNESGKVVDVGKYWDDRHGVGEPRGRFKSFKWFADKHKMFTAEAETASSTKSTAQLQQHSYSEEEDLTMYKSHQQLQFSEEKDTTIEENSEKKWHAHLIDEYIRGILEGNDNSDTEIEDDENVLSKSPVEVDPCAIGQFQHFKEMNSLREECVTPNPKNVDSSSKISSQQGHAKLAAGSSSVYIMASRFSHYKAVGYHEYADLINRINKGVQLYSNSMQELSQKGTDGLSEAFVAFRNYFAEKDVFEEIDYKFGEILHHCSRTVGIRKIYHHYNFTVEMKNDKDCWIPRVYFAEVKMKYGFKYRFCAPLEATDVGQCYSCKNQGIDKLKHPSRGGYSKGYDGAVCNHLGEDSSDEEDELM</sequence>
<proteinExistence type="predicted"/>
<dbReference type="Gramene" id="OGLUM12G03580.1">
    <property type="protein sequence ID" value="OGLUM12G03580.1"/>
    <property type="gene ID" value="OGLUM12G03580"/>
</dbReference>
<dbReference type="Proteomes" id="UP000026961">
    <property type="component" value="Chromosome 12"/>
</dbReference>
<organism evidence="3">
    <name type="scientific">Oryza glumipatula</name>
    <dbReference type="NCBI Taxonomy" id="40148"/>
    <lineage>
        <taxon>Eukaryota</taxon>
        <taxon>Viridiplantae</taxon>
        <taxon>Streptophyta</taxon>
        <taxon>Embryophyta</taxon>
        <taxon>Tracheophyta</taxon>
        <taxon>Spermatophyta</taxon>
        <taxon>Magnoliopsida</taxon>
        <taxon>Liliopsida</taxon>
        <taxon>Poales</taxon>
        <taxon>Poaceae</taxon>
        <taxon>BOP clade</taxon>
        <taxon>Oryzoideae</taxon>
        <taxon>Oryzeae</taxon>
        <taxon>Oryzinae</taxon>
        <taxon>Oryza</taxon>
    </lineage>
</organism>
<evidence type="ECO:0000259" key="2">
    <source>
        <dbReference type="Pfam" id="PF12274"/>
    </source>
</evidence>
<protein>
    <recommendedName>
        <fullName evidence="2">DUF3615 domain-containing protein</fullName>
    </recommendedName>
</protein>
<evidence type="ECO:0000313" key="4">
    <source>
        <dbReference type="Proteomes" id="UP000026961"/>
    </source>
</evidence>